<evidence type="ECO:0000256" key="4">
    <source>
        <dbReference type="ARBA" id="ARBA00023136"/>
    </source>
</evidence>
<dbReference type="Proteomes" id="UP001530400">
    <property type="component" value="Unassembled WGS sequence"/>
</dbReference>
<feature type="domain" description="DUF202" evidence="6">
    <location>
        <begin position="41"/>
        <end position="108"/>
    </location>
</feature>
<evidence type="ECO:0000313" key="7">
    <source>
        <dbReference type="EMBL" id="KAL3801744.1"/>
    </source>
</evidence>
<dbReference type="InterPro" id="IPR003807">
    <property type="entry name" value="DUF202"/>
</dbReference>
<keyword evidence="2 5" id="KW-0812">Transmembrane</keyword>
<evidence type="ECO:0000256" key="5">
    <source>
        <dbReference type="SAM" id="Phobius"/>
    </source>
</evidence>
<sequence>MRIELRAALFCPLLPKQRKEANLISVASNRTRTMPPVVDPKVFFANERTFLAWMHVSVLLAGASIAIAAMSESDVDSYTKSKQYFGVILLPISIAFILYAMMQYARRASIIRRASPGPWQDLAGPLVLSVVLVVSLVSQFALKLYSLM</sequence>
<organism evidence="7 8">
    <name type="scientific">Cyclotella atomus</name>
    <dbReference type="NCBI Taxonomy" id="382360"/>
    <lineage>
        <taxon>Eukaryota</taxon>
        <taxon>Sar</taxon>
        <taxon>Stramenopiles</taxon>
        <taxon>Ochrophyta</taxon>
        <taxon>Bacillariophyta</taxon>
        <taxon>Coscinodiscophyceae</taxon>
        <taxon>Thalassiosirophycidae</taxon>
        <taxon>Stephanodiscales</taxon>
        <taxon>Stephanodiscaceae</taxon>
        <taxon>Cyclotella</taxon>
    </lineage>
</organism>
<gene>
    <name evidence="7" type="ORF">ACHAWO_013893</name>
</gene>
<protein>
    <recommendedName>
        <fullName evidence="6">DUF202 domain-containing protein</fullName>
    </recommendedName>
</protein>
<dbReference type="GO" id="GO:0012505">
    <property type="term" value="C:endomembrane system"/>
    <property type="evidence" value="ECO:0007669"/>
    <property type="project" value="UniProtKB-SubCell"/>
</dbReference>
<keyword evidence="8" id="KW-1185">Reference proteome</keyword>
<dbReference type="InterPro" id="IPR051572">
    <property type="entry name" value="VTC_Complex_Subunit"/>
</dbReference>
<dbReference type="EMBL" id="JALLPJ020000123">
    <property type="protein sequence ID" value="KAL3801744.1"/>
    <property type="molecule type" value="Genomic_DNA"/>
</dbReference>
<evidence type="ECO:0000256" key="1">
    <source>
        <dbReference type="ARBA" id="ARBA00004127"/>
    </source>
</evidence>
<comment type="subcellular location">
    <subcellularLocation>
        <location evidence="1">Endomembrane system</location>
        <topology evidence="1">Multi-pass membrane protein</topology>
    </subcellularLocation>
</comment>
<evidence type="ECO:0000256" key="3">
    <source>
        <dbReference type="ARBA" id="ARBA00022989"/>
    </source>
</evidence>
<reference evidence="7 8" key="1">
    <citation type="submission" date="2024-10" db="EMBL/GenBank/DDBJ databases">
        <title>Updated reference genomes for cyclostephanoid diatoms.</title>
        <authorList>
            <person name="Roberts W.R."/>
            <person name="Alverson A.J."/>
        </authorList>
    </citation>
    <scope>NUCLEOTIDE SEQUENCE [LARGE SCALE GENOMIC DNA]</scope>
    <source>
        <strain evidence="7 8">AJA010-31</strain>
    </source>
</reference>
<dbReference type="AlphaFoldDB" id="A0ABD3QMU6"/>
<name>A0ABD3QMU6_9STRA</name>
<evidence type="ECO:0000256" key="2">
    <source>
        <dbReference type="ARBA" id="ARBA00022692"/>
    </source>
</evidence>
<comment type="caution">
    <text evidence="7">The sequence shown here is derived from an EMBL/GenBank/DDBJ whole genome shotgun (WGS) entry which is preliminary data.</text>
</comment>
<dbReference type="Pfam" id="PF02656">
    <property type="entry name" value="DUF202"/>
    <property type="match status" value="1"/>
</dbReference>
<proteinExistence type="predicted"/>
<feature type="transmembrane region" description="Helical" evidence="5">
    <location>
        <begin position="83"/>
        <end position="101"/>
    </location>
</feature>
<dbReference type="PANTHER" id="PTHR46140">
    <property type="entry name" value="VACUOLAR TRANSPORTER CHAPERONE 1-RELATED"/>
    <property type="match status" value="1"/>
</dbReference>
<feature type="transmembrane region" description="Helical" evidence="5">
    <location>
        <begin position="50"/>
        <end position="71"/>
    </location>
</feature>
<dbReference type="PANTHER" id="PTHR46140:SF1">
    <property type="entry name" value="VACUOLAR TRANSPORTER CHAPERONE COMPLEX SUBUNIT 4-RELATED"/>
    <property type="match status" value="1"/>
</dbReference>
<evidence type="ECO:0000313" key="8">
    <source>
        <dbReference type="Proteomes" id="UP001530400"/>
    </source>
</evidence>
<accession>A0ABD3QMU6</accession>
<feature type="transmembrane region" description="Helical" evidence="5">
    <location>
        <begin position="122"/>
        <end position="142"/>
    </location>
</feature>
<evidence type="ECO:0000259" key="6">
    <source>
        <dbReference type="Pfam" id="PF02656"/>
    </source>
</evidence>
<keyword evidence="4 5" id="KW-0472">Membrane</keyword>
<keyword evidence="3 5" id="KW-1133">Transmembrane helix</keyword>